<sequence>YATISVVTIEIAKAEKPDHLSFRLVEYMRAPVDNPWGIRNLLVFVNVEEQKKFSAPKYSDYVKKCAKESVAAKTEKEWAQGWIETCKKVCLQEMQFDEGDDPGPTRDEQPWLTPQYLIDGHIFMHRQCAWLTCSDLSVPEHVEELEQLSRSNTARTPATWEEKGLGIAIRDSYDSEKTASRRNLFEIRWSAALQNLSQRVFDVCSTALINAIKDDPDVFMARYDIRPEEFDDVLERFKQRYKQGPDVMGEEFSLNKILEDLRRTVRMGSLPTATARLKNFAYELGFLHALDPPLENAQYKPDAPVQQPPERGDITSLIREAVSEHAAKKQRID</sequence>
<feature type="non-terminal residue" evidence="1">
    <location>
        <position position="1"/>
    </location>
</feature>
<proteinExistence type="predicted"/>
<reference evidence="1 2" key="1">
    <citation type="submission" date="2019-01" db="EMBL/GenBank/DDBJ databases">
        <title>Genome sequencing of the rare red list fungi Fomitopsis rosea.</title>
        <authorList>
            <person name="Buettner E."/>
            <person name="Kellner H."/>
        </authorList>
    </citation>
    <scope>NUCLEOTIDE SEQUENCE [LARGE SCALE GENOMIC DNA]</scope>
    <source>
        <strain evidence="1 2">DSM 105464</strain>
    </source>
</reference>
<dbReference type="AlphaFoldDB" id="A0A4Y9Y414"/>
<evidence type="ECO:0000313" key="2">
    <source>
        <dbReference type="Proteomes" id="UP000298390"/>
    </source>
</evidence>
<gene>
    <name evidence="1" type="ORF">EVJ58_g7143</name>
</gene>
<dbReference type="EMBL" id="SEKV01000443">
    <property type="protein sequence ID" value="TFY57234.1"/>
    <property type="molecule type" value="Genomic_DNA"/>
</dbReference>
<accession>A0A4Y9Y414</accession>
<name>A0A4Y9Y414_9APHY</name>
<dbReference type="Proteomes" id="UP000298390">
    <property type="component" value="Unassembled WGS sequence"/>
</dbReference>
<comment type="caution">
    <text evidence="1">The sequence shown here is derived from an EMBL/GenBank/DDBJ whole genome shotgun (WGS) entry which is preliminary data.</text>
</comment>
<evidence type="ECO:0000313" key="1">
    <source>
        <dbReference type="EMBL" id="TFY57234.1"/>
    </source>
</evidence>
<protein>
    <submittedName>
        <fullName evidence="1">Uncharacterized protein</fullName>
    </submittedName>
</protein>
<organism evidence="1 2">
    <name type="scientific">Rhodofomes roseus</name>
    <dbReference type="NCBI Taxonomy" id="34475"/>
    <lineage>
        <taxon>Eukaryota</taxon>
        <taxon>Fungi</taxon>
        <taxon>Dikarya</taxon>
        <taxon>Basidiomycota</taxon>
        <taxon>Agaricomycotina</taxon>
        <taxon>Agaricomycetes</taxon>
        <taxon>Polyporales</taxon>
        <taxon>Rhodofomes</taxon>
    </lineage>
</organism>